<dbReference type="PANTHER" id="PTHR42756">
    <property type="entry name" value="TRANSCRIPTIONAL REGULATOR, MARR"/>
    <property type="match status" value="1"/>
</dbReference>
<keyword evidence="3" id="KW-0804">Transcription</keyword>
<dbReference type="Gene3D" id="1.10.10.10">
    <property type="entry name" value="Winged helix-like DNA-binding domain superfamily/Winged helix DNA-binding domain"/>
    <property type="match status" value="1"/>
</dbReference>
<evidence type="ECO:0000256" key="1">
    <source>
        <dbReference type="ARBA" id="ARBA00023015"/>
    </source>
</evidence>
<dbReference type="GeneID" id="86899044"/>
<proteinExistence type="predicted"/>
<evidence type="ECO:0000313" key="5">
    <source>
        <dbReference type="EMBL" id="KRN46137.1"/>
    </source>
</evidence>
<dbReference type="InterPro" id="IPR036388">
    <property type="entry name" value="WH-like_DNA-bd_sf"/>
</dbReference>
<accession>A0A0R2GZF4</accession>
<dbReference type="OrthoDB" id="5461037at2"/>
<organism evidence="5 6">
    <name type="scientific">Weissella viridescens</name>
    <name type="common">Lactobacillus viridescens</name>
    <dbReference type="NCBI Taxonomy" id="1629"/>
    <lineage>
        <taxon>Bacteria</taxon>
        <taxon>Bacillati</taxon>
        <taxon>Bacillota</taxon>
        <taxon>Bacilli</taxon>
        <taxon>Lactobacillales</taxon>
        <taxon>Lactobacillaceae</taxon>
        <taxon>Weissella</taxon>
    </lineage>
</organism>
<protein>
    <submittedName>
        <fullName evidence="5">MarR family transcriptional regulator</fullName>
    </submittedName>
</protein>
<keyword evidence="6" id="KW-1185">Reference proteome</keyword>
<dbReference type="Proteomes" id="UP000051992">
    <property type="component" value="Unassembled WGS sequence"/>
</dbReference>
<evidence type="ECO:0000256" key="3">
    <source>
        <dbReference type="ARBA" id="ARBA00023163"/>
    </source>
</evidence>
<dbReference type="RefSeq" id="WP_057746260.1">
    <property type="nucleotide sequence ID" value="NZ_BJLU01000005.1"/>
</dbReference>
<dbReference type="InterPro" id="IPR036390">
    <property type="entry name" value="WH_DNA-bd_sf"/>
</dbReference>
<dbReference type="GO" id="GO:0003700">
    <property type="term" value="F:DNA-binding transcription factor activity"/>
    <property type="evidence" value="ECO:0007669"/>
    <property type="project" value="InterPro"/>
</dbReference>
<evidence type="ECO:0000259" key="4">
    <source>
        <dbReference type="PROSITE" id="PS50995"/>
    </source>
</evidence>
<gene>
    <name evidence="5" type="ORF">IV50_GL001110</name>
</gene>
<keyword evidence="2" id="KW-0238">DNA-binding</keyword>
<reference evidence="5 6" key="1">
    <citation type="journal article" date="2015" name="Genome Announc.">
        <title>Expanding the biotechnology potential of lactobacilli through comparative genomics of 213 strains and associated genera.</title>
        <authorList>
            <person name="Sun Z."/>
            <person name="Harris H.M."/>
            <person name="McCann A."/>
            <person name="Guo C."/>
            <person name="Argimon S."/>
            <person name="Zhang W."/>
            <person name="Yang X."/>
            <person name="Jeffery I.B."/>
            <person name="Cooney J.C."/>
            <person name="Kagawa T.F."/>
            <person name="Liu W."/>
            <person name="Song Y."/>
            <person name="Salvetti E."/>
            <person name="Wrobel A."/>
            <person name="Rasinkangas P."/>
            <person name="Parkhill J."/>
            <person name="Rea M.C."/>
            <person name="O'Sullivan O."/>
            <person name="Ritari J."/>
            <person name="Douillard F.P."/>
            <person name="Paul Ross R."/>
            <person name="Yang R."/>
            <person name="Briner A.E."/>
            <person name="Felis G.E."/>
            <person name="de Vos W.M."/>
            <person name="Barrangou R."/>
            <person name="Klaenhammer T.R."/>
            <person name="Caufield P.W."/>
            <person name="Cui Y."/>
            <person name="Zhang H."/>
            <person name="O'Toole P.W."/>
        </authorList>
    </citation>
    <scope>NUCLEOTIDE SEQUENCE [LARGE SCALE GENOMIC DNA]</scope>
    <source>
        <strain evidence="5 6">DSM 20410</strain>
    </source>
</reference>
<dbReference type="PATRIC" id="fig|1629.5.peg.1117"/>
<evidence type="ECO:0000256" key="2">
    <source>
        <dbReference type="ARBA" id="ARBA00023125"/>
    </source>
</evidence>
<dbReference type="PANTHER" id="PTHR42756:SF1">
    <property type="entry name" value="TRANSCRIPTIONAL REPRESSOR OF EMRAB OPERON"/>
    <property type="match status" value="1"/>
</dbReference>
<dbReference type="CDD" id="cd00090">
    <property type="entry name" value="HTH_ARSR"/>
    <property type="match status" value="1"/>
</dbReference>
<name>A0A0R2GZF4_WEIVI</name>
<dbReference type="SMART" id="SM00347">
    <property type="entry name" value="HTH_MARR"/>
    <property type="match status" value="1"/>
</dbReference>
<dbReference type="Pfam" id="PF01047">
    <property type="entry name" value="MarR"/>
    <property type="match status" value="1"/>
</dbReference>
<dbReference type="EMBL" id="JQBM01000003">
    <property type="protein sequence ID" value="KRN46137.1"/>
    <property type="molecule type" value="Genomic_DNA"/>
</dbReference>
<dbReference type="InterPro" id="IPR011991">
    <property type="entry name" value="ArsR-like_HTH"/>
</dbReference>
<evidence type="ECO:0000313" key="6">
    <source>
        <dbReference type="Proteomes" id="UP000051992"/>
    </source>
</evidence>
<dbReference type="InterPro" id="IPR000835">
    <property type="entry name" value="HTH_MarR-typ"/>
</dbReference>
<dbReference type="SUPFAM" id="SSF46785">
    <property type="entry name" value="Winged helix' DNA-binding domain"/>
    <property type="match status" value="1"/>
</dbReference>
<keyword evidence="1" id="KW-0805">Transcription regulation</keyword>
<sequence length="153" mass="17604">MVASDDTFEEINDALVDVFNKVGWIEEASLHESIFKDISLKEMHIIAAISMYDEPSASEVAKEVHLTPSSMTTAIDKLVKKGYVERRRSQTDRRIVRLGLTHRGRVVYRAHQSFHRHLTHYLVDSLNVSDMQVVEDAILHLQEYLDNLNQSIK</sequence>
<dbReference type="PRINTS" id="PR00598">
    <property type="entry name" value="HTHMARR"/>
</dbReference>
<dbReference type="AlphaFoldDB" id="A0A0R2GZF4"/>
<dbReference type="GO" id="GO:0003677">
    <property type="term" value="F:DNA binding"/>
    <property type="evidence" value="ECO:0007669"/>
    <property type="project" value="UniProtKB-KW"/>
</dbReference>
<dbReference type="PROSITE" id="PS50995">
    <property type="entry name" value="HTH_MARR_2"/>
    <property type="match status" value="1"/>
</dbReference>
<feature type="domain" description="HTH marR-type" evidence="4">
    <location>
        <begin position="8"/>
        <end position="143"/>
    </location>
</feature>
<comment type="caution">
    <text evidence="5">The sequence shown here is derived from an EMBL/GenBank/DDBJ whole genome shotgun (WGS) entry which is preliminary data.</text>
</comment>